<evidence type="ECO:0000256" key="5">
    <source>
        <dbReference type="ARBA" id="ARBA00022692"/>
    </source>
</evidence>
<evidence type="ECO:0000256" key="6">
    <source>
        <dbReference type="ARBA" id="ARBA00022989"/>
    </source>
</evidence>
<evidence type="ECO:0000256" key="2">
    <source>
        <dbReference type="ARBA" id="ARBA00022475"/>
    </source>
</evidence>
<accession>A0A1F7GF26</accession>
<dbReference type="GO" id="GO:0009103">
    <property type="term" value="P:lipopolysaccharide biosynthetic process"/>
    <property type="evidence" value="ECO:0007669"/>
    <property type="project" value="UniProtKB-ARBA"/>
</dbReference>
<feature type="transmembrane region" description="Helical" evidence="8">
    <location>
        <begin position="207"/>
        <end position="227"/>
    </location>
</feature>
<feature type="transmembrane region" description="Helical" evidence="8">
    <location>
        <begin position="348"/>
        <end position="367"/>
    </location>
</feature>
<evidence type="ECO:0000259" key="9">
    <source>
        <dbReference type="Pfam" id="PF13231"/>
    </source>
</evidence>
<dbReference type="AlphaFoldDB" id="A0A1F7GF26"/>
<feature type="transmembrane region" description="Helical" evidence="8">
    <location>
        <begin position="273"/>
        <end position="290"/>
    </location>
</feature>
<feature type="transmembrane region" description="Helical" evidence="8">
    <location>
        <begin position="323"/>
        <end position="341"/>
    </location>
</feature>
<protein>
    <recommendedName>
        <fullName evidence="9">Glycosyltransferase RgtA/B/C/D-like domain-containing protein</fullName>
    </recommendedName>
</protein>
<dbReference type="PANTHER" id="PTHR33908:SF11">
    <property type="entry name" value="MEMBRANE PROTEIN"/>
    <property type="match status" value="1"/>
</dbReference>
<organism evidence="10 11">
    <name type="scientific">Candidatus Roizmanbacteria bacterium RIFCSPHIGHO2_01_FULL_39_12c</name>
    <dbReference type="NCBI Taxonomy" id="1802031"/>
    <lineage>
        <taxon>Bacteria</taxon>
        <taxon>Candidatus Roizmaniibacteriota</taxon>
    </lineage>
</organism>
<feature type="transmembrane region" description="Helical" evidence="8">
    <location>
        <begin position="173"/>
        <end position="201"/>
    </location>
</feature>
<dbReference type="InterPro" id="IPR050297">
    <property type="entry name" value="LipidA_mod_glycosyltrf_83"/>
</dbReference>
<evidence type="ECO:0000256" key="1">
    <source>
        <dbReference type="ARBA" id="ARBA00004651"/>
    </source>
</evidence>
<keyword evidence="4" id="KW-0808">Transferase</keyword>
<feature type="transmembrane region" description="Helical" evidence="8">
    <location>
        <begin position="135"/>
        <end position="152"/>
    </location>
</feature>
<comment type="caution">
    <text evidence="10">The sequence shown here is derived from an EMBL/GenBank/DDBJ whole genome shotgun (WGS) entry which is preliminary data.</text>
</comment>
<sequence length="463" mass="54201">MKYKITLIFLAAFLIRLIAINQSLWLDEATTARVVQRYNYWEIITKFSPHDFHPPLYYMLMKLWTNIFGYAEVVLRLPSVLFSLATGYMVYLLGKKIGDNDPAIGGMAKREVGIRAAVFFLFNPLIVYYSQEARMYMMTTFFLSISIFYLILMLKEKKSQIQKSKFKAQNLVLFTLFSVLSFLTFYGSVFLTASMLFYLLFKKKFRMFYVSCLMFGVACLLLSPLLYRQLMNAKQQLQLVADWSQVLGSANLKNLLLIPLKFSIGRISFKPKWIYWFAAGVWSIITWFNVVKGGIKQKLLLYLLMTPIGLGFIFSFWTPLLQYFRFIYLIPIMSILLVSGMNASINRLIKAGFMVFTLIYLLVPAFYREDWKSLANAIKSDEVYMIYSSSDPLQYYRGDIRTVDLNELSSMRLSDKEIYLIPYSADIHRIDYRAILAKKNFRQQGQIDFRGLKLEKWKRYSAM</sequence>
<keyword evidence="6 8" id="KW-1133">Transmembrane helix</keyword>
<evidence type="ECO:0000256" key="4">
    <source>
        <dbReference type="ARBA" id="ARBA00022679"/>
    </source>
</evidence>
<reference evidence="10 11" key="1">
    <citation type="journal article" date="2016" name="Nat. Commun.">
        <title>Thousands of microbial genomes shed light on interconnected biogeochemical processes in an aquifer system.</title>
        <authorList>
            <person name="Anantharaman K."/>
            <person name="Brown C.T."/>
            <person name="Hug L.A."/>
            <person name="Sharon I."/>
            <person name="Castelle C.J."/>
            <person name="Probst A.J."/>
            <person name="Thomas B.C."/>
            <person name="Singh A."/>
            <person name="Wilkins M.J."/>
            <person name="Karaoz U."/>
            <person name="Brodie E.L."/>
            <person name="Williams K.H."/>
            <person name="Hubbard S.S."/>
            <person name="Banfield J.F."/>
        </authorList>
    </citation>
    <scope>NUCLEOTIDE SEQUENCE [LARGE SCALE GENOMIC DNA]</scope>
</reference>
<dbReference type="Pfam" id="PF13231">
    <property type="entry name" value="PMT_2"/>
    <property type="match status" value="1"/>
</dbReference>
<feature type="transmembrane region" description="Helical" evidence="8">
    <location>
        <begin position="299"/>
        <end position="317"/>
    </location>
</feature>
<comment type="subcellular location">
    <subcellularLocation>
        <location evidence="1">Cell membrane</location>
        <topology evidence="1">Multi-pass membrane protein</topology>
    </subcellularLocation>
</comment>
<dbReference type="GO" id="GO:0005886">
    <property type="term" value="C:plasma membrane"/>
    <property type="evidence" value="ECO:0007669"/>
    <property type="project" value="UniProtKB-SubCell"/>
</dbReference>
<evidence type="ECO:0000256" key="8">
    <source>
        <dbReference type="SAM" id="Phobius"/>
    </source>
</evidence>
<evidence type="ECO:0000313" key="10">
    <source>
        <dbReference type="EMBL" id="OGK17528.1"/>
    </source>
</evidence>
<keyword evidence="5 8" id="KW-0812">Transmembrane</keyword>
<evidence type="ECO:0000256" key="3">
    <source>
        <dbReference type="ARBA" id="ARBA00022676"/>
    </source>
</evidence>
<feature type="transmembrane region" description="Helical" evidence="8">
    <location>
        <begin position="67"/>
        <end position="91"/>
    </location>
</feature>
<name>A0A1F7GF26_9BACT</name>
<dbReference type="GO" id="GO:0016763">
    <property type="term" value="F:pentosyltransferase activity"/>
    <property type="evidence" value="ECO:0007669"/>
    <property type="project" value="TreeGrafter"/>
</dbReference>
<dbReference type="EMBL" id="MFZG01000005">
    <property type="protein sequence ID" value="OGK17528.1"/>
    <property type="molecule type" value="Genomic_DNA"/>
</dbReference>
<dbReference type="InterPro" id="IPR038731">
    <property type="entry name" value="RgtA/B/C-like"/>
</dbReference>
<keyword evidence="3" id="KW-0328">Glycosyltransferase</keyword>
<gene>
    <name evidence="10" type="ORF">A2774_00880</name>
</gene>
<proteinExistence type="predicted"/>
<dbReference type="Proteomes" id="UP000177208">
    <property type="component" value="Unassembled WGS sequence"/>
</dbReference>
<feature type="domain" description="Glycosyltransferase RgtA/B/C/D-like" evidence="9">
    <location>
        <begin position="53"/>
        <end position="226"/>
    </location>
</feature>
<keyword evidence="2" id="KW-1003">Cell membrane</keyword>
<keyword evidence="7 8" id="KW-0472">Membrane</keyword>
<evidence type="ECO:0000313" key="11">
    <source>
        <dbReference type="Proteomes" id="UP000177208"/>
    </source>
</evidence>
<dbReference type="PANTHER" id="PTHR33908">
    <property type="entry name" value="MANNOSYLTRANSFERASE YKCB-RELATED"/>
    <property type="match status" value="1"/>
</dbReference>
<feature type="transmembrane region" description="Helical" evidence="8">
    <location>
        <begin position="112"/>
        <end position="129"/>
    </location>
</feature>
<evidence type="ECO:0000256" key="7">
    <source>
        <dbReference type="ARBA" id="ARBA00023136"/>
    </source>
</evidence>